<dbReference type="VEuPathDB" id="FungiDB:A1O7_08278"/>
<evidence type="ECO:0000256" key="1">
    <source>
        <dbReference type="ARBA" id="ARBA00023242"/>
    </source>
</evidence>
<proteinExistence type="predicted"/>
<organism evidence="3 4">
    <name type="scientific">Cladophialophora yegresii CBS 114405</name>
    <dbReference type="NCBI Taxonomy" id="1182544"/>
    <lineage>
        <taxon>Eukaryota</taxon>
        <taxon>Fungi</taxon>
        <taxon>Dikarya</taxon>
        <taxon>Ascomycota</taxon>
        <taxon>Pezizomycotina</taxon>
        <taxon>Eurotiomycetes</taxon>
        <taxon>Chaetothyriomycetidae</taxon>
        <taxon>Chaetothyriales</taxon>
        <taxon>Herpotrichiellaceae</taxon>
        <taxon>Cladophialophora</taxon>
    </lineage>
</organism>
<dbReference type="InterPro" id="IPR053230">
    <property type="entry name" value="Trans_reg_galc"/>
</dbReference>
<dbReference type="Pfam" id="PF04082">
    <property type="entry name" value="Fungal_trans"/>
    <property type="match status" value="1"/>
</dbReference>
<comment type="caution">
    <text evidence="3">The sequence shown here is derived from an EMBL/GenBank/DDBJ whole genome shotgun (WGS) entry which is preliminary data.</text>
</comment>
<gene>
    <name evidence="3" type="ORF">A1O7_08278</name>
</gene>
<dbReference type="PANTHER" id="PTHR47654">
    <property type="entry name" value="ZN(II)2CYS6 TRANSCRIPTION FACTOR (EUROFUNG)-RELATED"/>
    <property type="match status" value="1"/>
</dbReference>
<protein>
    <recommendedName>
        <fullName evidence="2">Xylanolytic transcriptional activator regulatory domain-containing protein</fullName>
    </recommendedName>
</protein>
<name>W9VT90_9EURO</name>
<dbReference type="GO" id="GO:0006351">
    <property type="term" value="P:DNA-templated transcription"/>
    <property type="evidence" value="ECO:0007669"/>
    <property type="project" value="InterPro"/>
</dbReference>
<evidence type="ECO:0000259" key="2">
    <source>
        <dbReference type="SMART" id="SM00906"/>
    </source>
</evidence>
<dbReference type="HOGENOM" id="CLU_011910_2_0_1"/>
<dbReference type="OrthoDB" id="5296287at2759"/>
<accession>W9VT90</accession>
<evidence type="ECO:0000313" key="3">
    <source>
        <dbReference type="EMBL" id="EXJ55351.1"/>
    </source>
</evidence>
<dbReference type="eggNOG" id="ENOG502RZ6G">
    <property type="taxonomic scope" value="Eukaryota"/>
</dbReference>
<dbReference type="RefSeq" id="XP_007760461.1">
    <property type="nucleotide sequence ID" value="XM_007762271.1"/>
</dbReference>
<dbReference type="GO" id="GO:0008270">
    <property type="term" value="F:zinc ion binding"/>
    <property type="evidence" value="ECO:0007669"/>
    <property type="project" value="InterPro"/>
</dbReference>
<keyword evidence="4" id="KW-1185">Reference proteome</keyword>
<sequence>MENPDAQAGNNSAIATTQLSYFMEDEDLLIIDEDDIDAQYWPGGACAQILSEAFFHALHGIFDCFDRDQFLQELRRFPSRHHVLSRDLRRWLALANLMWAIASKWLHLAELADNPDIESHSVYYARARALGIDHRVMLDRQGLHGVKADGLLSFYLYLNGSISRAWSLVGLAIRNASCLGLHLRAVDDATPSAQLMERSRLWYSLYNLEVVICEVLGKVPSISLSYTAVSINLLESVPSQEQRDYSDDADPRALWMKFIRYQRNMTQTMRGNHFAWQDFQFIGYGAHQKYLRSRTHLSVISNRIMAQLYLPSQVDTWASTQRKITQLHGQLLEWENNLSTDLKLQSDKAVSADPRAKIELVTYYHSVQMVLFRPCLCHIRIPGESVTSKEFNLINARNCVKAAVSLIDILPDDPTAHEAHQLLPWWNLLHYLGQTLAVFSLELSMNMEHVSSTMSLTPQIQKAMSYLWCLTANSKSSYKAWRIFRQMLLVLESRVDRFSVRGLQVEAHIPAGWTAIDEALLIDALKSIANSSS</sequence>
<dbReference type="GO" id="GO:0003677">
    <property type="term" value="F:DNA binding"/>
    <property type="evidence" value="ECO:0007669"/>
    <property type="project" value="InterPro"/>
</dbReference>
<dbReference type="InterPro" id="IPR007219">
    <property type="entry name" value="XnlR_reg_dom"/>
</dbReference>
<dbReference type="GeneID" id="19182846"/>
<reference evidence="3 4" key="1">
    <citation type="submission" date="2013-03" db="EMBL/GenBank/DDBJ databases">
        <title>The Genome Sequence of Cladophialophora yegresii CBS 114405.</title>
        <authorList>
            <consortium name="The Broad Institute Genomics Platform"/>
            <person name="Cuomo C."/>
            <person name="de Hoog S."/>
            <person name="Gorbushina A."/>
            <person name="Walker B."/>
            <person name="Young S.K."/>
            <person name="Zeng Q."/>
            <person name="Gargeya S."/>
            <person name="Fitzgerald M."/>
            <person name="Haas B."/>
            <person name="Abouelleil A."/>
            <person name="Allen A.W."/>
            <person name="Alvarado L."/>
            <person name="Arachchi H.M."/>
            <person name="Berlin A.M."/>
            <person name="Chapman S.B."/>
            <person name="Gainer-Dewar J."/>
            <person name="Goldberg J."/>
            <person name="Griggs A."/>
            <person name="Gujja S."/>
            <person name="Hansen M."/>
            <person name="Howarth C."/>
            <person name="Imamovic A."/>
            <person name="Ireland A."/>
            <person name="Larimer J."/>
            <person name="McCowan C."/>
            <person name="Murphy C."/>
            <person name="Pearson M."/>
            <person name="Poon T.W."/>
            <person name="Priest M."/>
            <person name="Roberts A."/>
            <person name="Saif S."/>
            <person name="Shea T."/>
            <person name="Sisk P."/>
            <person name="Sykes S."/>
            <person name="Wortman J."/>
            <person name="Nusbaum C."/>
            <person name="Birren B."/>
        </authorList>
    </citation>
    <scope>NUCLEOTIDE SEQUENCE [LARGE SCALE GENOMIC DNA]</scope>
    <source>
        <strain evidence="3 4">CBS 114405</strain>
    </source>
</reference>
<dbReference type="SMART" id="SM00906">
    <property type="entry name" value="Fungal_trans"/>
    <property type="match status" value="1"/>
</dbReference>
<feature type="domain" description="Xylanolytic transcriptional activator regulatory" evidence="2">
    <location>
        <begin position="165"/>
        <end position="240"/>
    </location>
</feature>
<dbReference type="CDD" id="cd12148">
    <property type="entry name" value="fungal_TF_MHR"/>
    <property type="match status" value="1"/>
</dbReference>
<dbReference type="EMBL" id="AMGW01000006">
    <property type="protein sequence ID" value="EXJ55351.1"/>
    <property type="molecule type" value="Genomic_DNA"/>
</dbReference>
<dbReference type="Proteomes" id="UP000019473">
    <property type="component" value="Unassembled WGS sequence"/>
</dbReference>
<dbReference type="AlphaFoldDB" id="W9VT90"/>
<keyword evidence="1" id="KW-0539">Nucleus</keyword>
<evidence type="ECO:0000313" key="4">
    <source>
        <dbReference type="Proteomes" id="UP000019473"/>
    </source>
</evidence>
<dbReference type="PANTHER" id="PTHR47654:SF5">
    <property type="entry name" value="TRANSCRIPTION FACTOR DOMAIN-CONTAINING PROTEIN"/>
    <property type="match status" value="1"/>
</dbReference>